<dbReference type="OrthoDB" id="306312at2157"/>
<dbReference type="RefSeq" id="WP_124953609.1">
    <property type="nucleotide sequence ID" value="NZ_RRCH01000003.1"/>
</dbReference>
<sequence>MTEQTLGAVDHTNPFTEEAFGTAMVYRRGPVVVTDGGAATEDESATGSRDHPAEEQTGPRLAEIDHTPPHGEGVARDRLYERGRSEDA</sequence>
<evidence type="ECO:0000313" key="2">
    <source>
        <dbReference type="EMBL" id="RRJ33743.1"/>
    </source>
</evidence>
<protein>
    <submittedName>
        <fullName evidence="2">Uncharacterized protein</fullName>
    </submittedName>
</protein>
<dbReference type="Pfam" id="PF25951">
    <property type="entry name" value="DUF7989"/>
    <property type="match status" value="1"/>
</dbReference>
<evidence type="ECO:0000256" key="1">
    <source>
        <dbReference type="SAM" id="MobiDB-lite"/>
    </source>
</evidence>
<name>A0A3P3RMX3_9EURY</name>
<organism evidence="2 3">
    <name type="scientific">Halocatena pleomorpha</name>
    <dbReference type="NCBI Taxonomy" id="1785090"/>
    <lineage>
        <taxon>Archaea</taxon>
        <taxon>Methanobacteriati</taxon>
        <taxon>Methanobacteriota</taxon>
        <taxon>Stenosarchaea group</taxon>
        <taxon>Halobacteria</taxon>
        <taxon>Halobacteriales</taxon>
        <taxon>Natronomonadaceae</taxon>
        <taxon>Halocatena</taxon>
    </lineage>
</organism>
<proteinExistence type="predicted"/>
<feature type="region of interest" description="Disordered" evidence="1">
    <location>
        <begin position="34"/>
        <end position="88"/>
    </location>
</feature>
<dbReference type="Proteomes" id="UP000282322">
    <property type="component" value="Unassembled WGS sequence"/>
</dbReference>
<dbReference type="AlphaFoldDB" id="A0A3P3RMX3"/>
<dbReference type="EMBL" id="RRCH01000003">
    <property type="protein sequence ID" value="RRJ33743.1"/>
    <property type="molecule type" value="Genomic_DNA"/>
</dbReference>
<feature type="compositionally biased region" description="Basic and acidic residues" evidence="1">
    <location>
        <begin position="62"/>
        <end position="88"/>
    </location>
</feature>
<evidence type="ECO:0000313" key="3">
    <source>
        <dbReference type="Proteomes" id="UP000282322"/>
    </source>
</evidence>
<gene>
    <name evidence="2" type="ORF">EIK79_02825</name>
</gene>
<keyword evidence="3" id="KW-1185">Reference proteome</keyword>
<accession>A0A3P3RMX3</accession>
<reference evidence="2 3" key="1">
    <citation type="submission" date="2018-11" db="EMBL/GenBank/DDBJ databases">
        <title>Taxonoimc description of Halomarina strain SPP-AMP-1.</title>
        <authorList>
            <person name="Pal Y."/>
            <person name="Srinivasana K."/>
            <person name="Verma A."/>
            <person name="Kumar P."/>
        </authorList>
    </citation>
    <scope>NUCLEOTIDE SEQUENCE [LARGE SCALE GENOMIC DNA]</scope>
    <source>
        <strain evidence="2 3">SPP-AMP-1</strain>
    </source>
</reference>
<comment type="caution">
    <text evidence="2">The sequence shown here is derived from an EMBL/GenBank/DDBJ whole genome shotgun (WGS) entry which is preliminary data.</text>
</comment>
<dbReference type="InterPro" id="IPR058742">
    <property type="entry name" value="DUF7989"/>
</dbReference>